<evidence type="ECO:0000256" key="2">
    <source>
        <dbReference type="ARBA" id="ARBA00022603"/>
    </source>
</evidence>
<sequence>MQKSGRLELNWVGKFDKKKLEPRILIEDKTKSFGDLSSENMLIHGDNLIALQALQQEFTGKIKCIYIDPPYNTGSAFEYYDDGLEHSEWLQMIYPRIQLLYELLADDGFLCCHIDDSESHYLKCVLDEVFGRTNYLTSFYIQVRYPNKTLAEDSDYQKIIEQVLIYAKDRYKAKVNRPTEEYSIEKFIWRVKELAQGTEIELGNKKVIIFHVDEYEIVKEEPSYTGLKETWATGSLSRVKASAGEFFELYLAARKEIDGLGCLYKVFGIGEDGLGYRYISGPKKATANKGKFYSGIPLNRLDELKSGSSLKYKPVSNFYDFAGAFGNCRLEGGVGFKGGKKPEALLKMILEYFSNEGDWVLDSFLGSGSTMAVAHKMNRKWIGVELGEHTYSLCKTRIDNVINGDKTGISKEIKWQGGGGYHFYELAPSLLVKNDKLPVYQINSEYTFEMLCEAICKIEGFRYKPQDVFHGYSSEKRFIHITTEFVNAGYIKSLTARLEEGQSILIYGTKIQSDMVLPENVEVKKIPKDLLEKCDFESEVR</sequence>
<evidence type="ECO:0000256" key="1">
    <source>
        <dbReference type="ARBA" id="ARBA00006594"/>
    </source>
</evidence>
<comment type="similarity">
    <text evidence="1">Belongs to the N(4)/N(6)-methyltransferase family.</text>
</comment>
<keyword evidence="4" id="KW-0680">Restriction system</keyword>
<dbReference type="AlphaFoldDB" id="A0A412PBB1"/>
<dbReference type="InterPro" id="IPR029063">
    <property type="entry name" value="SAM-dependent_MTases_sf"/>
</dbReference>
<dbReference type="RefSeq" id="WP_006525545.1">
    <property type="nucleotide sequence ID" value="NZ_CABJCF010000004.1"/>
</dbReference>
<gene>
    <name evidence="6" type="ORF">DWX20_08550</name>
</gene>
<evidence type="ECO:0000256" key="3">
    <source>
        <dbReference type="ARBA" id="ARBA00022679"/>
    </source>
</evidence>
<feature type="domain" description="DNA methylase N-4/N-6" evidence="5">
    <location>
        <begin position="62"/>
        <end position="392"/>
    </location>
</feature>
<dbReference type="GO" id="GO:0009307">
    <property type="term" value="P:DNA restriction-modification system"/>
    <property type="evidence" value="ECO:0007669"/>
    <property type="project" value="UniProtKB-KW"/>
</dbReference>
<evidence type="ECO:0000313" key="6">
    <source>
        <dbReference type="EMBL" id="RGT54208.1"/>
    </source>
</evidence>
<keyword evidence="3 6" id="KW-0808">Transferase</keyword>
<evidence type="ECO:0000313" key="7">
    <source>
        <dbReference type="Proteomes" id="UP000284731"/>
    </source>
</evidence>
<organism evidence="6 7">
    <name type="scientific">Solobacterium moorei</name>
    <dbReference type="NCBI Taxonomy" id="102148"/>
    <lineage>
        <taxon>Bacteria</taxon>
        <taxon>Bacillati</taxon>
        <taxon>Bacillota</taxon>
        <taxon>Erysipelotrichia</taxon>
        <taxon>Erysipelotrichales</taxon>
        <taxon>Erysipelotrichaceae</taxon>
        <taxon>Solobacterium</taxon>
    </lineage>
</organism>
<dbReference type="InterPro" id="IPR002941">
    <property type="entry name" value="DNA_methylase_N4/N6"/>
</dbReference>
<dbReference type="PROSITE" id="PS00092">
    <property type="entry name" value="N6_MTASE"/>
    <property type="match status" value="1"/>
</dbReference>
<evidence type="ECO:0000259" key="5">
    <source>
        <dbReference type="Pfam" id="PF01555"/>
    </source>
</evidence>
<dbReference type="InterPro" id="IPR001091">
    <property type="entry name" value="RM_Methyltransferase"/>
</dbReference>
<dbReference type="GO" id="GO:0008170">
    <property type="term" value="F:N-methyltransferase activity"/>
    <property type="evidence" value="ECO:0007669"/>
    <property type="project" value="InterPro"/>
</dbReference>
<dbReference type="EMBL" id="QRWX01000004">
    <property type="protein sequence ID" value="RGT54208.1"/>
    <property type="molecule type" value="Genomic_DNA"/>
</dbReference>
<dbReference type="Pfam" id="PF01555">
    <property type="entry name" value="N6_N4_Mtase"/>
    <property type="match status" value="1"/>
</dbReference>
<keyword evidence="2 6" id="KW-0489">Methyltransferase</keyword>
<accession>A0A412PBB1</accession>
<evidence type="ECO:0000256" key="4">
    <source>
        <dbReference type="ARBA" id="ARBA00022747"/>
    </source>
</evidence>
<dbReference type="SUPFAM" id="SSF53335">
    <property type="entry name" value="S-adenosyl-L-methionine-dependent methyltransferases"/>
    <property type="match status" value="1"/>
</dbReference>
<dbReference type="PRINTS" id="PR00508">
    <property type="entry name" value="S21N4MTFRASE"/>
</dbReference>
<dbReference type="Proteomes" id="UP000284731">
    <property type="component" value="Unassembled WGS sequence"/>
</dbReference>
<comment type="caution">
    <text evidence="6">The sequence shown here is derived from an EMBL/GenBank/DDBJ whole genome shotgun (WGS) entry which is preliminary data.</text>
</comment>
<dbReference type="GO" id="GO:0032259">
    <property type="term" value="P:methylation"/>
    <property type="evidence" value="ECO:0007669"/>
    <property type="project" value="UniProtKB-KW"/>
</dbReference>
<reference evidence="6 7" key="1">
    <citation type="submission" date="2018-08" db="EMBL/GenBank/DDBJ databases">
        <title>A genome reference for cultivated species of the human gut microbiota.</title>
        <authorList>
            <person name="Zou Y."/>
            <person name="Xue W."/>
            <person name="Luo G."/>
        </authorList>
    </citation>
    <scope>NUCLEOTIDE SEQUENCE [LARGE SCALE GENOMIC DNA]</scope>
    <source>
        <strain evidence="6 7">AF18-46</strain>
    </source>
</reference>
<dbReference type="InterPro" id="IPR002052">
    <property type="entry name" value="DNA_methylase_N6_adenine_CS"/>
</dbReference>
<dbReference type="Gene3D" id="3.40.50.150">
    <property type="entry name" value="Vaccinia Virus protein VP39"/>
    <property type="match status" value="1"/>
</dbReference>
<name>A0A412PBB1_9FIRM</name>
<dbReference type="GO" id="GO:0003677">
    <property type="term" value="F:DNA binding"/>
    <property type="evidence" value="ECO:0007669"/>
    <property type="project" value="InterPro"/>
</dbReference>
<dbReference type="SMR" id="A0A412PBB1"/>
<proteinExistence type="inferred from homology"/>
<protein>
    <submittedName>
        <fullName evidence="6">Site-specific DNA-methyltransferase</fullName>
    </submittedName>
</protein>